<evidence type="ECO:0000256" key="3">
    <source>
        <dbReference type="ARBA" id="ARBA00022801"/>
    </source>
</evidence>
<dbReference type="SUPFAM" id="SSF56281">
    <property type="entry name" value="Metallo-hydrolase/oxidoreductase"/>
    <property type="match status" value="1"/>
</dbReference>
<dbReference type="GO" id="GO:0016787">
    <property type="term" value="F:hydrolase activity"/>
    <property type="evidence" value="ECO:0007669"/>
    <property type="project" value="UniProtKB-KW"/>
</dbReference>
<sequence>PQLEELGLTPDKVKGVVLTHAHHDHAMGAFIILERADPKVFVHKLDTTYIASRFGQNLVTVEDGDLIETELGPYKVIWTPGHTEGSICLYNEEEKILFSGDTVFPDGSFGRFDGESGNLKSIIESLKKLSELEVDIMLPGHGPPVLENASEHIK</sequence>
<keyword evidence="2" id="KW-0479">Metal-binding</keyword>
<evidence type="ECO:0000256" key="1">
    <source>
        <dbReference type="ARBA" id="ARBA00001947"/>
    </source>
</evidence>
<feature type="non-terminal residue" evidence="6">
    <location>
        <position position="154"/>
    </location>
</feature>
<name>X1VH65_9ZZZZ</name>
<comment type="cofactor">
    <cofactor evidence="1">
        <name>Zn(2+)</name>
        <dbReference type="ChEBI" id="CHEBI:29105"/>
    </cofactor>
</comment>
<dbReference type="Pfam" id="PF00753">
    <property type="entry name" value="Lactamase_B"/>
    <property type="match status" value="1"/>
</dbReference>
<dbReference type="InterPro" id="IPR001279">
    <property type="entry name" value="Metallo-B-lactamas"/>
</dbReference>
<proteinExistence type="predicted"/>
<dbReference type="CDD" id="cd06262">
    <property type="entry name" value="metallo-hydrolase-like_MBL-fold"/>
    <property type="match status" value="1"/>
</dbReference>
<gene>
    <name evidence="6" type="ORF">S12H4_59679</name>
</gene>
<evidence type="ECO:0000259" key="5">
    <source>
        <dbReference type="SMART" id="SM00849"/>
    </source>
</evidence>
<dbReference type="SMART" id="SM00849">
    <property type="entry name" value="Lactamase_B"/>
    <property type="match status" value="1"/>
</dbReference>
<evidence type="ECO:0000256" key="4">
    <source>
        <dbReference type="ARBA" id="ARBA00022833"/>
    </source>
</evidence>
<dbReference type="EMBL" id="BARW01039065">
    <property type="protein sequence ID" value="GAJ17707.1"/>
    <property type="molecule type" value="Genomic_DNA"/>
</dbReference>
<reference evidence="6" key="1">
    <citation type="journal article" date="2014" name="Front. Microbiol.">
        <title>High frequency of phylogenetically diverse reductive dehalogenase-homologous genes in deep subseafloor sedimentary metagenomes.</title>
        <authorList>
            <person name="Kawai M."/>
            <person name="Futagami T."/>
            <person name="Toyoda A."/>
            <person name="Takaki Y."/>
            <person name="Nishi S."/>
            <person name="Hori S."/>
            <person name="Arai W."/>
            <person name="Tsubouchi T."/>
            <person name="Morono Y."/>
            <person name="Uchiyama I."/>
            <person name="Ito T."/>
            <person name="Fujiyama A."/>
            <person name="Inagaki F."/>
            <person name="Takami H."/>
        </authorList>
    </citation>
    <scope>NUCLEOTIDE SEQUENCE</scope>
    <source>
        <strain evidence="6">Expedition CK06-06</strain>
    </source>
</reference>
<dbReference type="PANTHER" id="PTHR46233:SF3">
    <property type="entry name" value="HYDROXYACYLGLUTATHIONE HYDROLASE GLOC"/>
    <property type="match status" value="1"/>
</dbReference>
<keyword evidence="3" id="KW-0378">Hydrolase</keyword>
<evidence type="ECO:0000256" key="2">
    <source>
        <dbReference type="ARBA" id="ARBA00022723"/>
    </source>
</evidence>
<protein>
    <recommendedName>
        <fullName evidence="5">Metallo-beta-lactamase domain-containing protein</fullName>
    </recommendedName>
</protein>
<organism evidence="6">
    <name type="scientific">marine sediment metagenome</name>
    <dbReference type="NCBI Taxonomy" id="412755"/>
    <lineage>
        <taxon>unclassified sequences</taxon>
        <taxon>metagenomes</taxon>
        <taxon>ecological metagenomes</taxon>
    </lineage>
</organism>
<dbReference type="InterPro" id="IPR036866">
    <property type="entry name" value="RibonucZ/Hydroxyglut_hydro"/>
</dbReference>
<keyword evidence="4" id="KW-0862">Zinc</keyword>
<evidence type="ECO:0000313" key="6">
    <source>
        <dbReference type="EMBL" id="GAJ17707.1"/>
    </source>
</evidence>
<dbReference type="PANTHER" id="PTHR46233">
    <property type="entry name" value="HYDROXYACYLGLUTATHIONE HYDROLASE GLOC"/>
    <property type="match status" value="1"/>
</dbReference>
<feature type="non-terminal residue" evidence="6">
    <location>
        <position position="1"/>
    </location>
</feature>
<dbReference type="InterPro" id="IPR051453">
    <property type="entry name" value="MBL_Glyoxalase_II"/>
</dbReference>
<feature type="domain" description="Metallo-beta-lactamase" evidence="5">
    <location>
        <begin position="7"/>
        <end position="141"/>
    </location>
</feature>
<dbReference type="Gene3D" id="3.60.15.10">
    <property type="entry name" value="Ribonuclease Z/Hydroxyacylglutathione hydrolase-like"/>
    <property type="match status" value="1"/>
</dbReference>
<dbReference type="GO" id="GO:0046872">
    <property type="term" value="F:metal ion binding"/>
    <property type="evidence" value="ECO:0007669"/>
    <property type="project" value="UniProtKB-KW"/>
</dbReference>
<comment type="caution">
    <text evidence="6">The sequence shown here is derived from an EMBL/GenBank/DDBJ whole genome shotgun (WGS) entry which is preliminary data.</text>
</comment>
<dbReference type="AlphaFoldDB" id="X1VH65"/>
<accession>X1VH65</accession>